<feature type="transmembrane region" description="Helical" evidence="1">
    <location>
        <begin position="291"/>
        <end position="310"/>
    </location>
</feature>
<dbReference type="InterPro" id="IPR036259">
    <property type="entry name" value="MFS_trans_sf"/>
</dbReference>
<reference evidence="2" key="1">
    <citation type="submission" date="2022-06" db="EMBL/GenBank/DDBJ databases">
        <title>Sequencing the genomes of 1000 actinobacteria strains.</title>
        <authorList>
            <person name="Klenk H.-P."/>
        </authorList>
    </citation>
    <scope>NUCLEOTIDE SEQUENCE</scope>
    <source>
        <strain evidence="2">DSM 46694</strain>
    </source>
</reference>
<accession>A0A9X2GPG2</accession>
<feature type="transmembrane region" description="Helical" evidence="1">
    <location>
        <begin position="82"/>
        <end position="102"/>
    </location>
</feature>
<feature type="transmembrane region" description="Helical" evidence="1">
    <location>
        <begin position="108"/>
        <end position="132"/>
    </location>
</feature>
<feature type="transmembrane region" description="Helical" evidence="1">
    <location>
        <begin position="382"/>
        <end position="402"/>
    </location>
</feature>
<dbReference type="PANTHER" id="PTHR23542:SF1">
    <property type="entry name" value="MAJOR FACILITATOR SUPERFAMILY (MFS) PROFILE DOMAIN-CONTAINING PROTEIN"/>
    <property type="match status" value="1"/>
</dbReference>
<keyword evidence="3" id="KW-1185">Reference proteome</keyword>
<feature type="transmembrane region" description="Helical" evidence="1">
    <location>
        <begin position="220"/>
        <end position="239"/>
    </location>
</feature>
<dbReference type="GO" id="GO:0022857">
    <property type="term" value="F:transmembrane transporter activity"/>
    <property type="evidence" value="ECO:0007669"/>
    <property type="project" value="InterPro"/>
</dbReference>
<dbReference type="PANTHER" id="PTHR23542">
    <property type="match status" value="1"/>
</dbReference>
<dbReference type="InterPro" id="IPR011701">
    <property type="entry name" value="MFS"/>
</dbReference>
<name>A0A9X2GPG2_9ACTN</name>
<dbReference type="AlphaFoldDB" id="A0A9X2GPG2"/>
<dbReference type="Proteomes" id="UP001139648">
    <property type="component" value="Unassembled WGS sequence"/>
</dbReference>
<dbReference type="RefSeq" id="WP_253745554.1">
    <property type="nucleotide sequence ID" value="NZ_BAABKA010000054.1"/>
</dbReference>
<feature type="transmembrane region" description="Helical" evidence="1">
    <location>
        <begin position="356"/>
        <end position="376"/>
    </location>
</feature>
<dbReference type="SUPFAM" id="SSF103473">
    <property type="entry name" value="MFS general substrate transporter"/>
    <property type="match status" value="1"/>
</dbReference>
<keyword evidence="1" id="KW-1133">Transmembrane helix</keyword>
<comment type="caution">
    <text evidence="2">The sequence shown here is derived from an EMBL/GenBank/DDBJ whole genome shotgun (WGS) entry which is preliminary data.</text>
</comment>
<keyword evidence="1" id="KW-0472">Membrane</keyword>
<dbReference type="Pfam" id="PF07690">
    <property type="entry name" value="MFS_1"/>
    <property type="match status" value="1"/>
</dbReference>
<evidence type="ECO:0000256" key="1">
    <source>
        <dbReference type="SAM" id="Phobius"/>
    </source>
</evidence>
<keyword evidence="1" id="KW-0812">Transmembrane</keyword>
<feature type="transmembrane region" description="Helical" evidence="1">
    <location>
        <begin position="173"/>
        <end position="190"/>
    </location>
</feature>
<evidence type="ECO:0000313" key="3">
    <source>
        <dbReference type="Proteomes" id="UP001139648"/>
    </source>
</evidence>
<protein>
    <submittedName>
        <fullName evidence="2">MFS family permease</fullName>
    </submittedName>
</protein>
<feature type="transmembrane region" description="Helical" evidence="1">
    <location>
        <begin position="316"/>
        <end position="336"/>
    </location>
</feature>
<evidence type="ECO:0000313" key="2">
    <source>
        <dbReference type="EMBL" id="MCP2358428.1"/>
    </source>
</evidence>
<proteinExistence type="predicted"/>
<gene>
    <name evidence="2" type="ORF">HD597_005448</name>
</gene>
<dbReference type="EMBL" id="JAMZEB010000002">
    <property type="protein sequence ID" value="MCP2358428.1"/>
    <property type="molecule type" value="Genomic_DNA"/>
</dbReference>
<sequence>MSGVIAPYLSLLRLPGVALPFVSAFVARLPLAMTPLGIVVLIEEVSGSYADAGLVTAVYALATAASSPLWGMAMDRVGQSAVIAGTSLGSAAFLAGGTLAAAAGAPDLLLLVLIGLAGLSFPPVIPAIRVAWSAVVPDPEQRRTAYAMDAVAVETIFVLGPLLLTALLWLPPAVPLLVTALLMAAGGLTYSRTRASRMSYPGSGVEGGVKGAPRRGRPPLTVRGVWLALLTALGMSVGFGQMDVAMTASAERLFHSEGLIGVFFACTAIGSTAGGLWYGSRSWTGPERRHLPLTLAAYAAGLALVMLVLLPGGGLLPAVLPALVLTGLCISPSLIVQQALVDRNTAPERRSEAQGWLQTSLTSGSALGMALAGVIVEQGGPAAAFGAAAIAVAAGALVGALAQRHWRVAGGEPDRAEATLPS</sequence>
<dbReference type="Gene3D" id="1.20.1250.20">
    <property type="entry name" value="MFS general substrate transporter like domains"/>
    <property type="match status" value="2"/>
</dbReference>
<feature type="transmembrane region" description="Helical" evidence="1">
    <location>
        <begin position="259"/>
        <end position="279"/>
    </location>
</feature>
<feature type="transmembrane region" description="Helical" evidence="1">
    <location>
        <begin position="48"/>
        <end position="70"/>
    </location>
</feature>
<feature type="transmembrane region" description="Helical" evidence="1">
    <location>
        <begin position="21"/>
        <end position="42"/>
    </location>
</feature>
<organism evidence="2 3">
    <name type="scientific">Nonomuraea thailandensis</name>
    <dbReference type="NCBI Taxonomy" id="1188745"/>
    <lineage>
        <taxon>Bacteria</taxon>
        <taxon>Bacillati</taxon>
        <taxon>Actinomycetota</taxon>
        <taxon>Actinomycetes</taxon>
        <taxon>Streptosporangiales</taxon>
        <taxon>Streptosporangiaceae</taxon>
        <taxon>Nonomuraea</taxon>
    </lineage>
</organism>
<feature type="transmembrane region" description="Helical" evidence="1">
    <location>
        <begin position="144"/>
        <end position="167"/>
    </location>
</feature>